<dbReference type="KEGG" id="ure:UREG_04764"/>
<dbReference type="PROSITE" id="PS50294">
    <property type="entry name" value="WD_REPEATS_REGION"/>
    <property type="match status" value="1"/>
</dbReference>
<dbReference type="Pfam" id="PF00400">
    <property type="entry name" value="WD40"/>
    <property type="match status" value="4"/>
</dbReference>
<evidence type="ECO:0000256" key="2">
    <source>
        <dbReference type="ARBA" id="ARBA00022737"/>
    </source>
</evidence>
<dbReference type="AlphaFoldDB" id="C4JUG1"/>
<dbReference type="GO" id="GO:0110136">
    <property type="term" value="P:protein-RNA complex remodeling"/>
    <property type="evidence" value="ECO:0007669"/>
    <property type="project" value="EnsemblFungi"/>
</dbReference>
<feature type="repeat" description="WD" evidence="3">
    <location>
        <begin position="14"/>
        <end position="54"/>
    </location>
</feature>
<dbReference type="VEuPathDB" id="FungiDB:UREG_04764"/>
<evidence type="ECO:0000313" key="6">
    <source>
        <dbReference type="Proteomes" id="UP000002058"/>
    </source>
</evidence>
<feature type="region of interest" description="Disordered" evidence="4">
    <location>
        <begin position="91"/>
        <end position="128"/>
    </location>
</feature>
<dbReference type="PANTHER" id="PTHR19855">
    <property type="entry name" value="WD40 REPEAT PROTEIN 12, 37"/>
    <property type="match status" value="1"/>
</dbReference>
<gene>
    <name evidence="5" type="ORF">UREG_04764</name>
</gene>
<feature type="repeat" description="WD" evidence="3">
    <location>
        <begin position="59"/>
        <end position="98"/>
    </location>
</feature>
<sequence length="321" mass="34251">MSSEIIHTSPSARDGGHSGAIKSVRLLSPNQIASSGMDRTVRLWKYSDQEKGITPQIEYYGHKGSVDSISVHGNRILSASADHTVGLWSTRKSESPAAPPNMLPTNSARSSKRRKLNSSVSTPQRGPLSMLKAHTAPVSAAIFDAKDSTVGYSTSWDHSLRTWDLVTATLVDTRTTSHSLLCVEHLPEHTLLAAGSAARHVTLIDPRASATTVSAMTLRGHSNAVVCLARDPDSTYGLLSGSHDGTCRIWDIRSTKTDTDGVVGESIYSISRNSVGEGKRVGGDGVKVFDVCWDKKVGIVSVGEDKVVQINRGEGVVPKAA</sequence>
<dbReference type="HOGENOM" id="CLU_000288_57_0_1"/>
<dbReference type="PRINTS" id="PR00320">
    <property type="entry name" value="GPROTEINBRPT"/>
</dbReference>
<dbReference type="InterPro" id="IPR036322">
    <property type="entry name" value="WD40_repeat_dom_sf"/>
</dbReference>
<dbReference type="eggNOG" id="KOG0313">
    <property type="taxonomic scope" value="Eukaryota"/>
</dbReference>
<dbReference type="InParanoid" id="C4JUG1"/>
<dbReference type="GeneID" id="8440101"/>
<protein>
    <submittedName>
        <fullName evidence="5">Uncharacterized protein</fullName>
    </submittedName>
</protein>
<accession>C4JUG1</accession>
<dbReference type="InterPro" id="IPR015943">
    <property type="entry name" value="WD40/YVTN_repeat-like_dom_sf"/>
</dbReference>
<dbReference type="GO" id="GO:0070545">
    <property type="term" value="C:PeBoW complex"/>
    <property type="evidence" value="ECO:0007669"/>
    <property type="project" value="EnsemblFungi"/>
</dbReference>
<dbReference type="OMA" id="HTRSCKA"/>
<evidence type="ECO:0000256" key="3">
    <source>
        <dbReference type="PROSITE-ProRule" id="PRU00221"/>
    </source>
</evidence>
<dbReference type="EMBL" id="CH476617">
    <property type="protein sequence ID" value="EEP79922.1"/>
    <property type="molecule type" value="Genomic_DNA"/>
</dbReference>
<evidence type="ECO:0000256" key="1">
    <source>
        <dbReference type="ARBA" id="ARBA00022574"/>
    </source>
</evidence>
<dbReference type="InterPro" id="IPR001680">
    <property type="entry name" value="WD40_rpt"/>
</dbReference>
<dbReference type="InterPro" id="IPR020472">
    <property type="entry name" value="WD40_PAC1"/>
</dbReference>
<dbReference type="PROSITE" id="PS50082">
    <property type="entry name" value="WD_REPEATS_2"/>
    <property type="match status" value="4"/>
</dbReference>
<dbReference type="InterPro" id="IPR019775">
    <property type="entry name" value="WD40_repeat_CS"/>
</dbReference>
<dbReference type="GO" id="GO:0051276">
    <property type="term" value="P:chromosome organization"/>
    <property type="evidence" value="ECO:0007669"/>
    <property type="project" value="EnsemblFungi"/>
</dbReference>
<keyword evidence="1 3" id="KW-0853">WD repeat</keyword>
<dbReference type="RefSeq" id="XP_002584075.1">
    <property type="nucleotide sequence ID" value="XM_002584029.1"/>
</dbReference>
<feature type="repeat" description="WD" evidence="3">
    <location>
        <begin position="218"/>
        <end position="260"/>
    </location>
</feature>
<dbReference type="GO" id="GO:0042273">
    <property type="term" value="P:ribosomal large subunit biogenesis"/>
    <property type="evidence" value="ECO:0007669"/>
    <property type="project" value="EnsemblFungi"/>
</dbReference>
<dbReference type="SMART" id="SM00320">
    <property type="entry name" value="WD40"/>
    <property type="match status" value="6"/>
</dbReference>
<dbReference type="STRING" id="336963.C4JUG1"/>
<proteinExistence type="predicted"/>
<keyword evidence="2" id="KW-0677">Repeat</keyword>
<keyword evidence="6" id="KW-1185">Reference proteome</keyword>
<dbReference type="OrthoDB" id="10251381at2759"/>
<evidence type="ECO:0000313" key="5">
    <source>
        <dbReference type="EMBL" id="EEP79922.1"/>
    </source>
</evidence>
<dbReference type="SUPFAM" id="SSF50978">
    <property type="entry name" value="WD40 repeat-like"/>
    <property type="match status" value="1"/>
</dbReference>
<dbReference type="Proteomes" id="UP000002058">
    <property type="component" value="Unassembled WGS sequence"/>
</dbReference>
<dbReference type="GO" id="GO:0030687">
    <property type="term" value="C:preribosome, large subunit precursor"/>
    <property type="evidence" value="ECO:0007669"/>
    <property type="project" value="EnsemblFungi"/>
</dbReference>
<dbReference type="PROSITE" id="PS00678">
    <property type="entry name" value="WD_REPEATS_1"/>
    <property type="match status" value="1"/>
</dbReference>
<dbReference type="GO" id="GO:0006364">
    <property type="term" value="P:rRNA processing"/>
    <property type="evidence" value="ECO:0007669"/>
    <property type="project" value="EnsemblFungi"/>
</dbReference>
<dbReference type="Gene3D" id="2.130.10.10">
    <property type="entry name" value="YVTN repeat-like/Quinoprotein amine dehydrogenase"/>
    <property type="match status" value="1"/>
</dbReference>
<feature type="repeat" description="WD" evidence="3">
    <location>
        <begin position="131"/>
        <end position="173"/>
    </location>
</feature>
<organism evidence="5 6">
    <name type="scientific">Uncinocarpus reesii (strain UAMH 1704)</name>
    <dbReference type="NCBI Taxonomy" id="336963"/>
    <lineage>
        <taxon>Eukaryota</taxon>
        <taxon>Fungi</taxon>
        <taxon>Dikarya</taxon>
        <taxon>Ascomycota</taxon>
        <taxon>Pezizomycotina</taxon>
        <taxon>Eurotiomycetes</taxon>
        <taxon>Eurotiomycetidae</taxon>
        <taxon>Onygenales</taxon>
        <taxon>Onygenaceae</taxon>
        <taxon>Uncinocarpus</taxon>
    </lineage>
</organism>
<reference evidence="6" key="1">
    <citation type="journal article" date="2009" name="Genome Res.">
        <title>Comparative genomic analyses of the human fungal pathogens Coccidioides and their relatives.</title>
        <authorList>
            <person name="Sharpton T.J."/>
            <person name="Stajich J.E."/>
            <person name="Rounsley S.D."/>
            <person name="Gardner M.J."/>
            <person name="Wortman J.R."/>
            <person name="Jordar V.S."/>
            <person name="Maiti R."/>
            <person name="Kodira C.D."/>
            <person name="Neafsey D.E."/>
            <person name="Zeng Q."/>
            <person name="Hung C.-Y."/>
            <person name="McMahan C."/>
            <person name="Muszewska A."/>
            <person name="Grynberg M."/>
            <person name="Mandel M.A."/>
            <person name="Kellner E.M."/>
            <person name="Barker B.M."/>
            <person name="Galgiani J.N."/>
            <person name="Orbach M.J."/>
            <person name="Kirkland T.N."/>
            <person name="Cole G.T."/>
            <person name="Henn M.R."/>
            <person name="Birren B.W."/>
            <person name="Taylor J.W."/>
        </authorList>
    </citation>
    <scope>NUCLEOTIDE SEQUENCE [LARGE SCALE GENOMIC DNA]</scope>
    <source>
        <strain evidence="6">UAMH 1704</strain>
    </source>
</reference>
<dbReference type="PANTHER" id="PTHR19855:SF11">
    <property type="entry name" value="RIBOSOME BIOGENESIS PROTEIN WDR12"/>
    <property type="match status" value="1"/>
</dbReference>
<name>C4JUG1_UNCRE</name>
<evidence type="ECO:0000256" key="4">
    <source>
        <dbReference type="SAM" id="MobiDB-lite"/>
    </source>
</evidence>
<dbReference type="FunCoup" id="C4JUG1">
    <property type="interactions" value="806"/>
</dbReference>